<evidence type="ECO:0000256" key="7">
    <source>
        <dbReference type="RuleBase" id="RU362109"/>
    </source>
</evidence>
<proteinExistence type="inferred from homology"/>
<gene>
    <name evidence="10" type="ORF">PIIN_05212</name>
</gene>
<dbReference type="InterPro" id="IPR023313">
    <property type="entry name" value="UBQ-conjugating_AS"/>
</dbReference>
<organism evidence="10 11">
    <name type="scientific">Serendipita indica (strain DSM 11827)</name>
    <name type="common">Root endophyte fungus</name>
    <name type="synonym">Piriformospora indica</name>
    <dbReference type="NCBI Taxonomy" id="1109443"/>
    <lineage>
        <taxon>Eukaryota</taxon>
        <taxon>Fungi</taxon>
        <taxon>Dikarya</taxon>
        <taxon>Basidiomycota</taxon>
        <taxon>Agaricomycotina</taxon>
        <taxon>Agaricomycetes</taxon>
        <taxon>Sebacinales</taxon>
        <taxon>Serendipitaceae</taxon>
        <taxon>Serendipita</taxon>
    </lineage>
</organism>
<evidence type="ECO:0000256" key="5">
    <source>
        <dbReference type="ARBA" id="ARBA00022840"/>
    </source>
</evidence>
<dbReference type="InterPro" id="IPR050113">
    <property type="entry name" value="Ub_conjugating_enzyme"/>
</dbReference>
<dbReference type="GO" id="GO:0061631">
    <property type="term" value="F:ubiquitin conjugating enzyme activity"/>
    <property type="evidence" value="ECO:0007669"/>
    <property type="project" value="UniProtKB-EC"/>
</dbReference>
<dbReference type="EMBL" id="CAFZ01000113">
    <property type="protein sequence ID" value="CCA71273.1"/>
    <property type="molecule type" value="Genomic_DNA"/>
</dbReference>
<dbReference type="InterPro" id="IPR000608">
    <property type="entry name" value="UBC"/>
</dbReference>
<evidence type="ECO:0000256" key="2">
    <source>
        <dbReference type="ARBA" id="ARBA00022679"/>
    </source>
</evidence>
<dbReference type="InterPro" id="IPR016135">
    <property type="entry name" value="UBQ-conjugating_enzyme/RWD"/>
</dbReference>
<dbReference type="PANTHER" id="PTHR24067">
    <property type="entry name" value="UBIQUITIN-CONJUGATING ENZYME E2"/>
    <property type="match status" value="1"/>
</dbReference>
<dbReference type="Gene3D" id="3.10.110.10">
    <property type="entry name" value="Ubiquitin Conjugating Enzyme"/>
    <property type="match status" value="1"/>
</dbReference>
<keyword evidence="2" id="KW-0808">Transferase</keyword>
<accession>G4TIZ5</accession>
<dbReference type="SUPFAM" id="SSF54495">
    <property type="entry name" value="UBC-like"/>
    <property type="match status" value="1"/>
</dbReference>
<feature type="compositionally biased region" description="Low complexity" evidence="8">
    <location>
        <begin position="260"/>
        <end position="270"/>
    </location>
</feature>
<evidence type="ECO:0000256" key="8">
    <source>
        <dbReference type="SAM" id="MobiDB-lite"/>
    </source>
</evidence>
<dbReference type="GO" id="GO:0005524">
    <property type="term" value="F:ATP binding"/>
    <property type="evidence" value="ECO:0007669"/>
    <property type="project" value="UniProtKB-UniRule"/>
</dbReference>
<dbReference type="EC" id="2.3.2.23" evidence="1"/>
<evidence type="ECO:0000256" key="3">
    <source>
        <dbReference type="ARBA" id="ARBA00022741"/>
    </source>
</evidence>
<comment type="caution">
    <text evidence="10">The sequence shown here is derived from an EMBL/GenBank/DDBJ whole genome shotgun (WGS) entry which is preliminary data.</text>
</comment>
<feature type="region of interest" description="Disordered" evidence="8">
    <location>
        <begin position="220"/>
        <end position="308"/>
    </location>
</feature>
<dbReference type="eggNOG" id="KOG0423">
    <property type="taxonomic scope" value="Eukaryota"/>
</dbReference>
<protein>
    <recommendedName>
        <fullName evidence="1">E2 ubiquitin-conjugating enzyme</fullName>
        <ecNumber evidence="1">2.3.2.23</ecNumber>
    </recommendedName>
</protein>
<dbReference type="Pfam" id="PF00179">
    <property type="entry name" value="UQ_con"/>
    <property type="match status" value="1"/>
</dbReference>
<feature type="active site" description="Glycyl thioester intermediate" evidence="6">
    <location>
        <position position="89"/>
    </location>
</feature>
<dbReference type="STRING" id="1109443.G4TIZ5"/>
<keyword evidence="4 7" id="KW-0833">Ubl conjugation pathway</keyword>
<sequence>MPPPATVRKIMKELGQLRSDPPEDIRVQLDEEDILQFIGIIAGPEGTPYHGGYFRIRFTFGDDFPASPPKCFFTTKIFHPNVSATGDICVNTLKKDWKPTYGIAHILTVIKCLLIYPNPESALDEEAGKMLLEDYDGYCKRAKLMTSIHATRGGRPIEFEDPAKQAALAEDPLSISFLDGPSTSNAAVASTSRDLAPSIAATTRLRQGSASPTFSTLVLPSVPPLRSSAQSNGAPRLSPAPNEKDSTTGPTATSIDSKKMSSGSKDSSTKLPGTGVGKSLKRPASAVAGGIKENGSGSEKRKKGLKRL</sequence>
<dbReference type="PROSITE" id="PS00183">
    <property type="entry name" value="UBC_1"/>
    <property type="match status" value="1"/>
</dbReference>
<evidence type="ECO:0000256" key="4">
    <source>
        <dbReference type="ARBA" id="ARBA00022786"/>
    </source>
</evidence>
<keyword evidence="11" id="KW-1185">Reference proteome</keyword>
<dbReference type="FunFam" id="3.10.110.10:FF:000031">
    <property type="entry name" value="Ubiquitin-conjugating enzyme E2 22"/>
    <property type="match status" value="1"/>
</dbReference>
<keyword evidence="3 7" id="KW-0547">Nucleotide-binding</keyword>
<dbReference type="PROSITE" id="PS50127">
    <property type="entry name" value="UBC_2"/>
    <property type="match status" value="1"/>
</dbReference>
<dbReference type="Proteomes" id="UP000007148">
    <property type="component" value="Unassembled WGS sequence"/>
</dbReference>
<comment type="similarity">
    <text evidence="7">Belongs to the ubiquitin-conjugating enzyme family.</text>
</comment>
<feature type="domain" description="UBC core" evidence="9">
    <location>
        <begin position="5"/>
        <end position="151"/>
    </location>
</feature>
<evidence type="ECO:0000259" key="9">
    <source>
        <dbReference type="PROSITE" id="PS50127"/>
    </source>
</evidence>
<dbReference type="HOGENOM" id="CLU_030988_5_2_1"/>
<dbReference type="CDD" id="cd23804">
    <property type="entry name" value="UBCc_UBE2S"/>
    <property type="match status" value="1"/>
</dbReference>
<evidence type="ECO:0000313" key="10">
    <source>
        <dbReference type="EMBL" id="CCA71273.1"/>
    </source>
</evidence>
<name>G4TIZ5_SERID</name>
<dbReference type="InParanoid" id="G4TIZ5"/>
<evidence type="ECO:0000313" key="11">
    <source>
        <dbReference type="Proteomes" id="UP000007148"/>
    </source>
</evidence>
<dbReference type="AlphaFoldDB" id="G4TIZ5"/>
<evidence type="ECO:0000256" key="1">
    <source>
        <dbReference type="ARBA" id="ARBA00012486"/>
    </source>
</evidence>
<reference evidence="10 11" key="1">
    <citation type="journal article" date="2011" name="PLoS Pathog.">
        <title>Endophytic Life Strategies Decoded by Genome and Transcriptome Analyses of the Mutualistic Root Symbiont Piriformospora indica.</title>
        <authorList>
            <person name="Zuccaro A."/>
            <person name="Lahrmann U."/>
            <person name="Guldener U."/>
            <person name="Langen G."/>
            <person name="Pfiffi S."/>
            <person name="Biedenkopf D."/>
            <person name="Wong P."/>
            <person name="Samans B."/>
            <person name="Grimm C."/>
            <person name="Basiewicz M."/>
            <person name="Murat C."/>
            <person name="Martin F."/>
            <person name="Kogel K.H."/>
        </authorList>
    </citation>
    <scope>NUCLEOTIDE SEQUENCE [LARGE SCALE GENOMIC DNA]</scope>
    <source>
        <strain evidence="10 11">DSM 11827</strain>
    </source>
</reference>
<evidence type="ECO:0000256" key="6">
    <source>
        <dbReference type="PROSITE-ProRule" id="PRU10133"/>
    </source>
</evidence>
<dbReference type="SMART" id="SM00212">
    <property type="entry name" value="UBCc"/>
    <property type="match status" value="1"/>
</dbReference>
<keyword evidence="5 7" id="KW-0067">ATP-binding</keyword>
<dbReference type="OrthoDB" id="10069349at2759"/>